<dbReference type="RefSeq" id="XP_073973996.1">
    <property type="nucleotide sequence ID" value="XM_074117895.1"/>
</dbReference>
<keyword evidence="3" id="KW-0833">Ubl conjugation pathway</keyword>
<dbReference type="GeneID" id="141448969"/>
<feature type="repeat" description="WD" evidence="4">
    <location>
        <begin position="583"/>
        <end position="622"/>
    </location>
</feature>
<feature type="domain" description="F-box" evidence="6">
    <location>
        <begin position="238"/>
        <end position="284"/>
    </location>
</feature>
<dbReference type="FunFam" id="1.20.1280.50:FF:000133">
    <property type="entry name" value="F-box and WD repeat domain-containing 7"/>
    <property type="match status" value="1"/>
</dbReference>
<dbReference type="GO" id="GO:0005634">
    <property type="term" value="C:nucleus"/>
    <property type="evidence" value="ECO:0007669"/>
    <property type="project" value="TreeGrafter"/>
</dbReference>
<dbReference type="CDD" id="cd00200">
    <property type="entry name" value="WD40"/>
    <property type="match status" value="1"/>
</dbReference>
<dbReference type="Gene3D" id="2.130.10.10">
    <property type="entry name" value="YVTN repeat-like/Quinoprotein amine dehydrogenase"/>
    <property type="match status" value="1"/>
</dbReference>
<dbReference type="InterPro" id="IPR036322">
    <property type="entry name" value="WD40_repeat_dom_sf"/>
</dbReference>
<dbReference type="InterPro" id="IPR001680">
    <property type="entry name" value="WD40_rpt"/>
</dbReference>
<feature type="compositionally biased region" description="Basic and acidic residues" evidence="5">
    <location>
        <begin position="30"/>
        <end position="41"/>
    </location>
</feature>
<evidence type="ECO:0000256" key="1">
    <source>
        <dbReference type="ARBA" id="ARBA00022574"/>
    </source>
</evidence>
<dbReference type="GO" id="GO:0005737">
    <property type="term" value="C:cytoplasm"/>
    <property type="evidence" value="ECO:0007669"/>
    <property type="project" value="TreeGrafter"/>
</dbReference>
<dbReference type="Gene3D" id="1.20.1280.50">
    <property type="match status" value="1"/>
</dbReference>
<feature type="repeat" description="WD" evidence="4">
    <location>
        <begin position="540"/>
        <end position="579"/>
    </location>
</feature>
<protein>
    <submittedName>
        <fullName evidence="7">F-box domain-containing protein</fullName>
    </submittedName>
</protein>
<dbReference type="AlphaFoldDB" id="A0A905QWZ5"/>
<feature type="repeat" description="WD" evidence="4">
    <location>
        <begin position="420"/>
        <end position="459"/>
    </location>
</feature>
<dbReference type="PANTHER" id="PTHR19849:SF1">
    <property type="entry name" value="F-BOX_WD REPEAT-CONTAINING PROTEIN 7"/>
    <property type="match status" value="1"/>
</dbReference>
<dbReference type="SMART" id="SM00320">
    <property type="entry name" value="WD40"/>
    <property type="match status" value="7"/>
</dbReference>
<name>A0A905QWZ5_RHOPR</name>
<dbReference type="GO" id="GO:0050793">
    <property type="term" value="P:regulation of developmental process"/>
    <property type="evidence" value="ECO:0007669"/>
    <property type="project" value="UniProtKB-ARBA"/>
</dbReference>
<proteinExistence type="predicted"/>
<dbReference type="EnsemblMetazoa" id="RPRC017784-RA">
    <property type="protein sequence ID" value="RPRC017784-PA"/>
    <property type="gene ID" value="RPRC017784"/>
</dbReference>
<accession>A0A905QWZ5</accession>
<reference evidence="7" key="1">
    <citation type="submission" date="2022-10" db="UniProtKB">
        <authorList>
            <consortium name="EnsemblMetazoa"/>
        </authorList>
    </citation>
    <scope>IDENTIFICATION</scope>
</reference>
<dbReference type="InterPro" id="IPR001810">
    <property type="entry name" value="F-box_dom"/>
</dbReference>
<feature type="compositionally biased region" description="Low complexity" evidence="5">
    <location>
        <begin position="44"/>
        <end position="56"/>
    </location>
</feature>
<dbReference type="InterPro" id="IPR015943">
    <property type="entry name" value="WD40/YVTN_repeat-like_dom_sf"/>
</dbReference>
<dbReference type="InterPro" id="IPR020472">
    <property type="entry name" value="WD40_PAC1"/>
</dbReference>
<dbReference type="Proteomes" id="UP000015103">
    <property type="component" value="Unassembled WGS sequence"/>
</dbReference>
<dbReference type="PROSITE" id="PS50181">
    <property type="entry name" value="FBOX"/>
    <property type="match status" value="1"/>
</dbReference>
<dbReference type="PROSITE" id="PS50294">
    <property type="entry name" value="WD_REPEATS_REGION"/>
    <property type="match status" value="6"/>
</dbReference>
<dbReference type="PRINTS" id="PR00320">
    <property type="entry name" value="GPROTEINBRPT"/>
</dbReference>
<dbReference type="FunFam" id="2.130.10.10:FF:000032">
    <property type="entry name" value="F-box/WD repeat-containing protein 7 isoform X1"/>
    <property type="match status" value="1"/>
</dbReference>
<dbReference type="SUPFAM" id="SSF81383">
    <property type="entry name" value="F-box domain"/>
    <property type="match status" value="1"/>
</dbReference>
<feature type="compositionally biased region" description="Basic and acidic residues" evidence="5">
    <location>
        <begin position="60"/>
        <end position="74"/>
    </location>
</feature>
<keyword evidence="1 4" id="KW-0853">WD repeat</keyword>
<dbReference type="SUPFAM" id="SSF50978">
    <property type="entry name" value="WD40 repeat-like"/>
    <property type="match status" value="1"/>
</dbReference>
<dbReference type="Pfam" id="PF12937">
    <property type="entry name" value="F-box-like"/>
    <property type="match status" value="1"/>
</dbReference>
<evidence type="ECO:0000256" key="2">
    <source>
        <dbReference type="ARBA" id="ARBA00022737"/>
    </source>
</evidence>
<evidence type="ECO:0000313" key="7">
    <source>
        <dbReference type="EnsemblMetazoa" id="RPRC017784-PA"/>
    </source>
</evidence>
<dbReference type="GO" id="GO:0043130">
    <property type="term" value="F:ubiquitin binding"/>
    <property type="evidence" value="ECO:0007669"/>
    <property type="project" value="TreeGrafter"/>
</dbReference>
<dbReference type="GO" id="GO:0043161">
    <property type="term" value="P:proteasome-mediated ubiquitin-dependent protein catabolic process"/>
    <property type="evidence" value="ECO:0007669"/>
    <property type="project" value="TreeGrafter"/>
</dbReference>
<feature type="repeat" description="WD" evidence="4">
    <location>
        <begin position="380"/>
        <end position="419"/>
    </location>
</feature>
<evidence type="ECO:0000256" key="3">
    <source>
        <dbReference type="ARBA" id="ARBA00022786"/>
    </source>
</evidence>
<dbReference type="PROSITE" id="PS00678">
    <property type="entry name" value="WD_REPEATS_1"/>
    <property type="match status" value="5"/>
</dbReference>
<dbReference type="EMBL" id="ACPB03000234">
    <property type="status" value="NOT_ANNOTATED_CDS"/>
    <property type="molecule type" value="Genomic_DNA"/>
</dbReference>
<dbReference type="CDD" id="cd22133">
    <property type="entry name" value="F-box_FBXW7"/>
    <property type="match status" value="1"/>
</dbReference>
<evidence type="ECO:0000259" key="6">
    <source>
        <dbReference type="PROSITE" id="PS50181"/>
    </source>
</evidence>
<feature type="repeat" description="WD" evidence="4">
    <location>
        <begin position="500"/>
        <end position="539"/>
    </location>
</feature>
<dbReference type="GO" id="GO:0010992">
    <property type="term" value="P:ubiquitin recycling"/>
    <property type="evidence" value="ECO:0007669"/>
    <property type="project" value="TreeGrafter"/>
</dbReference>
<feature type="region of interest" description="Disordered" evidence="5">
    <location>
        <begin position="1"/>
        <end position="74"/>
    </location>
</feature>
<evidence type="ECO:0000256" key="5">
    <source>
        <dbReference type="SAM" id="MobiDB-lite"/>
    </source>
</evidence>
<organism evidence="7 8">
    <name type="scientific">Rhodnius prolixus</name>
    <name type="common">Triatomid bug</name>
    <dbReference type="NCBI Taxonomy" id="13249"/>
    <lineage>
        <taxon>Eukaryota</taxon>
        <taxon>Metazoa</taxon>
        <taxon>Ecdysozoa</taxon>
        <taxon>Arthropoda</taxon>
        <taxon>Hexapoda</taxon>
        <taxon>Insecta</taxon>
        <taxon>Pterygota</taxon>
        <taxon>Neoptera</taxon>
        <taxon>Paraneoptera</taxon>
        <taxon>Hemiptera</taxon>
        <taxon>Heteroptera</taxon>
        <taxon>Panheteroptera</taxon>
        <taxon>Cimicomorpha</taxon>
        <taxon>Reduviidae</taxon>
        <taxon>Triatominae</taxon>
        <taxon>Rhodnius</taxon>
    </lineage>
</organism>
<keyword evidence="8" id="KW-1185">Reference proteome</keyword>
<feature type="repeat" description="WD" evidence="4">
    <location>
        <begin position="460"/>
        <end position="499"/>
    </location>
</feature>
<sequence>MKPSREMSSDGDDGNREEVEAIEDMSASTSKEDDDKEEHDNLCSSESQEEQVTVVVHGSMMHEESIPNDKQDVHEETEILPQLTLSFLPSQSNNIAPNLPHPSAPPPADFQSPPVGALVLETSSSSCQCKTPYRKRRSDTMIDLKNQLPCKKLFPEDSPSSVHPKKKNADHLCDKVRGAPRPVIHTKDNPPSEITDWLQQFQRWTNAERILAIDRLIETCEPTQVRHMMQLIEPQFQRDFISLLPKEVALLVLTFLEPKDLLRAAQTCRNWRLLAEDNLLWREKCRAAGITRESPSYSSKRARHRSPTSVASPWKAAFMRQHRIEMNWRVKPMRSPKVLKGHDDHVITCLQFSGSRIVSGSDDNTLKVWSATTGKCLRTLVGHTGGVWSSQMSGSIIISGSTDRTLKVWNAETGQCLHTLYGHTSTVRCMHLHGKKVVSGSRDATLRVWDIDNGECLHVLVGHLAAVRCVQYDGKLVVSGAYDYMVKVWNPDREECLHTLQGHTNRVYSLQFDGVHVVSGSLDTSIRVWEVETGQCKHTLMGHQSLTSGMELTNNILVSGNADSTVKVWDILTGQCLQTLSGVNKHQSAVTCLQFNNRFVITSSDDGTVKLWDVKTGEFIRNLVSLDSGGSGGVVWRIRANETKLVCAVGSRNGTEETKLLVLDFDVEVK</sequence>
<dbReference type="Pfam" id="PF00400">
    <property type="entry name" value="WD40"/>
    <property type="match status" value="7"/>
</dbReference>
<evidence type="ECO:0000256" key="4">
    <source>
        <dbReference type="PROSITE-ProRule" id="PRU00221"/>
    </source>
</evidence>
<dbReference type="InterPro" id="IPR019775">
    <property type="entry name" value="WD40_repeat_CS"/>
</dbReference>
<dbReference type="InterPro" id="IPR036047">
    <property type="entry name" value="F-box-like_dom_sf"/>
</dbReference>
<keyword evidence="2" id="KW-0677">Repeat</keyword>
<dbReference type="PANTHER" id="PTHR19849">
    <property type="entry name" value="PHOSPHOLIPASE A-2-ACTIVATING PROTEIN"/>
    <property type="match status" value="1"/>
</dbReference>
<dbReference type="SMART" id="SM00256">
    <property type="entry name" value="FBOX"/>
    <property type="match status" value="1"/>
</dbReference>
<dbReference type="PROSITE" id="PS50082">
    <property type="entry name" value="WD_REPEATS_2"/>
    <property type="match status" value="7"/>
</dbReference>
<feature type="repeat" description="WD" evidence="4">
    <location>
        <begin position="353"/>
        <end position="379"/>
    </location>
</feature>
<evidence type="ECO:0000313" key="8">
    <source>
        <dbReference type="Proteomes" id="UP000015103"/>
    </source>
</evidence>
<feature type="compositionally biased region" description="Basic and acidic residues" evidence="5">
    <location>
        <begin position="1"/>
        <end position="19"/>
    </location>
</feature>